<evidence type="ECO:0000313" key="3">
    <source>
        <dbReference type="WBParaSite" id="ACRNAN_scaffold1665.g11345.t1"/>
    </source>
</evidence>
<dbReference type="Proteomes" id="UP000887540">
    <property type="component" value="Unplaced"/>
</dbReference>
<organism evidence="2 3">
    <name type="scientific">Acrobeloides nanus</name>
    <dbReference type="NCBI Taxonomy" id="290746"/>
    <lineage>
        <taxon>Eukaryota</taxon>
        <taxon>Metazoa</taxon>
        <taxon>Ecdysozoa</taxon>
        <taxon>Nematoda</taxon>
        <taxon>Chromadorea</taxon>
        <taxon>Rhabditida</taxon>
        <taxon>Tylenchina</taxon>
        <taxon>Cephalobomorpha</taxon>
        <taxon>Cephaloboidea</taxon>
        <taxon>Cephalobidae</taxon>
        <taxon>Acrobeloides</taxon>
    </lineage>
</organism>
<dbReference type="AlphaFoldDB" id="A0A914D0A3"/>
<evidence type="ECO:0000256" key="1">
    <source>
        <dbReference type="SAM" id="Coils"/>
    </source>
</evidence>
<sequence length="225" mass="25166">MTLSSLSTSTTACQPTLVYTLQNGPSTSRQPSGTSITYDQNTGPINGVYIVQDGLTTPYDPMLGQYVSNPANSESFILESGEMLPPTSSNSLTEYLLQNSTTEYLLKLSETNEASNSSYPSDMEIQEHAIDVNAVPNDYIVIDEGRNFQYEIAFLKQENERLDAERETAYAHAKEMAQQLEKALEEVRKLKKENNNLKEAAMKNYRVIQIEQAAKKVIVEVKSYI</sequence>
<dbReference type="WBParaSite" id="ACRNAN_scaffold1665.g11345.t1">
    <property type="protein sequence ID" value="ACRNAN_scaffold1665.g11345.t1"/>
    <property type="gene ID" value="ACRNAN_scaffold1665.g11345"/>
</dbReference>
<keyword evidence="2" id="KW-1185">Reference proteome</keyword>
<name>A0A914D0A3_9BILA</name>
<evidence type="ECO:0000313" key="2">
    <source>
        <dbReference type="Proteomes" id="UP000887540"/>
    </source>
</evidence>
<reference evidence="3" key="1">
    <citation type="submission" date="2022-11" db="UniProtKB">
        <authorList>
            <consortium name="WormBaseParasite"/>
        </authorList>
    </citation>
    <scope>IDENTIFICATION</scope>
</reference>
<feature type="coiled-coil region" evidence="1">
    <location>
        <begin position="152"/>
        <end position="204"/>
    </location>
</feature>
<keyword evidence="1" id="KW-0175">Coiled coil</keyword>
<proteinExistence type="predicted"/>
<protein>
    <submittedName>
        <fullName evidence="3">Uncharacterized protein</fullName>
    </submittedName>
</protein>
<accession>A0A914D0A3</accession>